<dbReference type="KEGG" id="naci:NUH88_15465"/>
<dbReference type="EMBL" id="CP102480">
    <property type="protein sequence ID" value="UUX48798.1"/>
    <property type="molecule type" value="Genomic_DNA"/>
</dbReference>
<name>A0A9J7ANQ5_9PROT</name>
<dbReference type="RefSeq" id="WP_257767300.1">
    <property type="nucleotide sequence ID" value="NZ_CP102480.1"/>
</dbReference>
<dbReference type="AlphaFoldDB" id="A0A9J7ANQ5"/>
<evidence type="ECO:0000313" key="2">
    <source>
        <dbReference type="Proteomes" id="UP001060336"/>
    </source>
</evidence>
<reference evidence="1" key="1">
    <citation type="submission" date="2022-08" db="EMBL/GenBank/DDBJ databases">
        <title>Nisaea acidiphila sp. nov., isolated from a marine algal debris and emended description of the genus Nisaea Urios et al. 2008.</title>
        <authorList>
            <person name="Kwon K."/>
        </authorList>
    </citation>
    <scope>NUCLEOTIDE SEQUENCE</scope>
    <source>
        <strain evidence="1">MEBiC11861</strain>
    </source>
</reference>
<organism evidence="1 2">
    <name type="scientific">Nisaea acidiphila</name>
    <dbReference type="NCBI Taxonomy" id="1862145"/>
    <lineage>
        <taxon>Bacteria</taxon>
        <taxon>Pseudomonadati</taxon>
        <taxon>Pseudomonadota</taxon>
        <taxon>Alphaproteobacteria</taxon>
        <taxon>Rhodospirillales</taxon>
        <taxon>Thalassobaculaceae</taxon>
        <taxon>Nisaea</taxon>
    </lineage>
</organism>
<proteinExistence type="predicted"/>
<sequence length="278" mass="28093">MKRLMVILGGGLAVLVLAVAGFFFYALSNLDGIVKGVIESQGTEVAGVPVSVSGVEIKPFDGRGAISGLKVGNPDGFKSDSAVELGGISVAIDTASVTEPVIVIREISVDRPKVTYELAPGGNNIDAIRSNVEKSAGDGSGGTVEPGESEAAGQKLVIELLTIRGGIVRVAASTGLLGDQEIEGTLPDITLRDIGKDSGGATPEQIAEKVMAALTAAASQTAGDLGVGKTLEGLKQNLDALTQGNMPADAEGAKKALEDAGKKLDGTVGEGLKKLFGN</sequence>
<evidence type="ECO:0000313" key="1">
    <source>
        <dbReference type="EMBL" id="UUX48798.1"/>
    </source>
</evidence>
<accession>A0A9J7ANQ5</accession>
<gene>
    <name evidence="1" type="ORF">NUH88_15465</name>
</gene>
<evidence type="ECO:0008006" key="3">
    <source>
        <dbReference type="Google" id="ProtNLM"/>
    </source>
</evidence>
<keyword evidence="2" id="KW-1185">Reference proteome</keyword>
<protein>
    <recommendedName>
        <fullName evidence="3">AsmA domain-containing protein</fullName>
    </recommendedName>
</protein>
<dbReference type="Proteomes" id="UP001060336">
    <property type="component" value="Chromosome"/>
</dbReference>